<evidence type="ECO:0000313" key="2">
    <source>
        <dbReference type="EMBL" id="MZR13050.1"/>
    </source>
</evidence>
<evidence type="ECO:0000313" key="3">
    <source>
        <dbReference type="Proteomes" id="UP000467322"/>
    </source>
</evidence>
<comment type="caution">
    <text evidence="2">The sequence shown here is derived from an EMBL/GenBank/DDBJ whole genome shotgun (WGS) entry which is preliminary data.</text>
</comment>
<protein>
    <submittedName>
        <fullName evidence="2">Uncharacterized protein</fullName>
    </submittedName>
</protein>
<keyword evidence="3" id="KW-1185">Reference proteome</keyword>
<gene>
    <name evidence="2" type="ORF">GQE99_08455</name>
</gene>
<feature type="transmembrane region" description="Helical" evidence="1">
    <location>
        <begin position="57"/>
        <end position="76"/>
    </location>
</feature>
<name>A0A845LYG4_9RHOB</name>
<accession>A0A845LYG4</accession>
<reference evidence="2 3" key="1">
    <citation type="submission" date="2019-12" db="EMBL/GenBank/DDBJ databases">
        <title>Maritimibacter sp. nov. sp. isolated from sea sand.</title>
        <authorList>
            <person name="Kim J."/>
            <person name="Jeong S.E."/>
            <person name="Jung H.S."/>
            <person name="Jeon C.O."/>
        </authorList>
    </citation>
    <scope>NUCLEOTIDE SEQUENCE [LARGE SCALE GENOMIC DNA]</scope>
    <source>
        <strain evidence="2 3">DP07</strain>
    </source>
</reference>
<proteinExistence type="predicted"/>
<feature type="transmembrane region" description="Helical" evidence="1">
    <location>
        <begin position="88"/>
        <end position="110"/>
    </location>
</feature>
<feature type="transmembrane region" description="Helical" evidence="1">
    <location>
        <begin position="30"/>
        <end position="50"/>
    </location>
</feature>
<keyword evidence="1" id="KW-0812">Transmembrane</keyword>
<feature type="transmembrane region" description="Helical" evidence="1">
    <location>
        <begin position="122"/>
        <end position="140"/>
    </location>
</feature>
<dbReference type="Proteomes" id="UP000467322">
    <property type="component" value="Unassembled WGS sequence"/>
</dbReference>
<dbReference type="AlphaFoldDB" id="A0A845LYG4"/>
<dbReference type="EMBL" id="WTUX01000011">
    <property type="protein sequence ID" value="MZR13050.1"/>
    <property type="molecule type" value="Genomic_DNA"/>
</dbReference>
<evidence type="ECO:0000256" key="1">
    <source>
        <dbReference type="SAM" id="Phobius"/>
    </source>
</evidence>
<keyword evidence="1" id="KW-0472">Membrane</keyword>
<sequence>MKQAILLTGLTILALEAGFQVAGVRPVATVVYGAIALMAAMIAGTFLWLWIERTTPLATGMVMSWAGMAALAAGWWREMLGDGTQPEAGGPVIFGVLALPIVGSILHFAVMQRSLGCHGPHFLWPPVAALVVSGAVYGVVA</sequence>
<organism evidence="2 3">
    <name type="scientific">Maritimibacter harenae</name>
    <dbReference type="NCBI Taxonomy" id="2606218"/>
    <lineage>
        <taxon>Bacteria</taxon>
        <taxon>Pseudomonadati</taxon>
        <taxon>Pseudomonadota</taxon>
        <taxon>Alphaproteobacteria</taxon>
        <taxon>Rhodobacterales</taxon>
        <taxon>Roseobacteraceae</taxon>
        <taxon>Maritimibacter</taxon>
    </lineage>
</organism>
<dbReference type="RefSeq" id="WP_161351158.1">
    <property type="nucleotide sequence ID" value="NZ_WTUX01000011.1"/>
</dbReference>
<keyword evidence="1" id="KW-1133">Transmembrane helix</keyword>